<gene>
    <name evidence="2" type="ORF">AB205_0134660</name>
</gene>
<evidence type="ECO:0000256" key="1">
    <source>
        <dbReference type="SAM" id="Phobius"/>
    </source>
</evidence>
<accession>A0A2G9NBB7</accession>
<sequence>MKNMYMLQKFHPCKGLISQKICLTISRPLYAEWLGSGSVILTRHHDVQQAKLLKCGVSLTHHISDRLRLFTTAPLYHAHPTFYIFPIYYHSPGSGNCSLWCTPVFALNDLCGPYVLTSAQPCCFLQKLFNTFFFNIEVNGSMLQILKIFFRSQKFQLLHTFTYRRQTNFKMFTKYSAIWLYLFSLISFTVFVEKLFV</sequence>
<name>A0A2G9NBB7_AQUCT</name>
<proteinExistence type="predicted"/>
<keyword evidence="1" id="KW-0812">Transmembrane</keyword>
<protein>
    <submittedName>
        <fullName evidence="2">Uncharacterized protein</fullName>
    </submittedName>
</protein>
<dbReference type="OrthoDB" id="550424at2759"/>
<keyword evidence="1" id="KW-1133">Transmembrane helix</keyword>
<dbReference type="EMBL" id="KV923711">
    <property type="protein sequence ID" value="PIN88378.1"/>
    <property type="molecule type" value="Genomic_DNA"/>
</dbReference>
<dbReference type="AlphaFoldDB" id="A0A2G9NBB7"/>
<keyword evidence="1" id="KW-0472">Membrane</keyword>
<reference evidence="2" key="1">
    <citation type="submission" date="2017-08" db="EMBL/GenBank/DDBJ databases">
        <title>Assembly of the North American Bullfrog Genome.</title>
        <authorList>
            <person name="Warren R.L."/>
            <person name="Vandervalk B.P."/>
            <person name="Kucuk E."/>
            <person name="Birol I."/>
            <person name="Helbing C."/>
            <person name="Pandoh P."/>
            <person name="Behsaz B."/>
            <person name="Mohamadi H."/>
            <person name="Chu J."/>
            <person name="Jackman S."/>
            <person name="Hammond S.A."/>
            <person name="Veldhoen N."/>
            <person name="Kirk H."/>
            <person name="Zhao Y."/>
            <person name="Coope R."/>
            <person name="Pleasance S."/>
            <person name="Moore R."/>
            <person name="Holt R."/>
        </authorList>
    </citation>
    <scope>NUCLEOTIDE SEQUENCE</scope>
    <source>
        <strain evidence="2">Bruno</strain>
        <tissue evidence="2">Liver</tissue>
    </source>
</reference>
<feature type="transmembrane region" description="Helical" evidence="1">
    <location>
        <begin position="172"/>
        <end position="192"/>
    </location>
</feature>
<organism evidence="2">
    <name type="scientific">Aquarana catesbeiana</name>
    <name type="common">American bullfrog</name>
    <name type="synonym">Rana catesbeiana</name>
    <dbReference type="NCBI Taxonomy" id="8400"/>
    <lineage>
        <taxon>Eukaryota</taxon>
        <taxon>Metazoa</taxon>
        <taxon>Chordata</taxon>
        <taxon>Craniata</taxon>
        <taxon>Vertebrata</taxon>
        <taxon>Euteleostomi</taxon>
        <taxon>Amphibia</taxon>
        <taxon>Batrachia</taxon>
        <taxon>Anura</taxon>
        <taxon>Neobatrachia</taxon>
        <taxon>Ranoidea</taxon>
        <taxon>Ranidae</taxon>
        <taxon>Aquarana</taxon>
    </lineage>
</organism>
<evidence type="ECO:0000313" key="2">
    <source>
        <dbReference type="EMBL" id="PIN88378.1"/>
    </source>
</evidence>